<reference evidence="3" key="2">
    <citation type="submission" date="2020-04" db="EMBL/GenBank/DDBJ databases">
        <authorList>
            <consortium name="NCBI Genome Project"/>
        </authorList>
    </citation>
    <scope>NUCLEOTIDE SEQUENCE</scope>
    <source>
        <strain evidence="3">CBS 342.82</strain>
    </source>
</reference>
<dbReference type="AlphaFoldDB" id="A0A6J3M1I1"/>
<gene>
    <name evidence="3" type="ORF">K489DRAFT_432672</name>
</gene>
<reference evidence="3" key="3">
    <citation type="submission" date="2025-08" db="UniProtKB">
        <authorList>
            <consortium name="RefSeq"/>
        </authorList>
    </citation>
    <scope>IDENTIFICATION</scope>
    <source>
        <strain evidence="3">CBS 342.82</strain>
    </source>
</reference>
<feature type="region of interest" description="Disordered" evidence="1">
    <location>
        <begin position="192"/>
        <end position="230"/>
    </location>
</feature>
<reference evidence="3" key="1">
    <citation type="submission" date="2020-01" db="EMBL/GenBank/DDBJ databases">
        <authorList>
            <consortium name="DOE Joint Genome Institute"/>
            <person name="Haridas S."/>
            <person name="Albert R."/>
            <person name="Binder M."/>
            <person name="Bloem J."/>
            <person name="Labutti K."/>
            <person name="Salamov A."/>
            <person name="Andreopoulos B."/>
            <person name="Baker S.E."/>
            <person name="Barry K."/>
            <person name="Bills G."/>
            <person name="Bluhm B.H."/>
            <person name="Cannon C."/>
            <person name="Castanera R."/>
            <person name="Culley D.E."/>
            <person name="Daum C."/>
            <person name="Ezra D."/>
            <person name="Gonzalez J.B."/>
            <person name="Henrissat B."/>
            <person name="Kuo A."/>
            <person name="Liang C."/>
            <person name="Lipzen A."/>
            <person name="Lutzoni F."/>
            <person name="Magnuson J."/>
            <person name="Mondo S."/>
            <person name="Nolan M."/>
            <person name="Ohm R."/>
            <person name="Pangilinan J."/>
            <person name="Park H.-J."/>
            <person name="Ramirez L."/>
            <person name="Alfaro M."/>
            <person name="Sun H."/>
            <person name="Tritt A."/>
            <person name="Yoshinaga Y."/>
            <person name="Zwiers L.-H."/>
            <person name="Turgeon B.G."/>
            <person name="Goodwin S.B."/>
            <person name="Spatafora J.W."/>
            <person name="Crous P.W."/>
            <person name="Grigoriev I.V."/>
        </authorList>
    </citation>
    <scope>NUCLEOTIDE SEQUENCE</scope>
    <source>
        <strain evidence="3">CBS 342.82</strain>
    </source>
</reference>
<evidence type="ECO:0000313" key="3">
    <source>
        <dbReference type="RefSeq" id="XP_033458784.1"/>
    </source>
</evidence>
<feature type="region of interest" description="Disordered" evidence="1">
    <location>
        <begin position="118"/>
        <end position="177"/>
    </location>
</feature>
<dbReference type="RefSeq" id="XP_033458784.1">
    <property type="nucleotide sequence ID" value="XM_033608494.1"/>
</dbReference>
<keyword evidence="2" id="KW-1185">Reference proteome</keyword>
<organism evidence="3">
    <name type="scientific">Dissoconium aciculare CBS 342.82</name>
    <dbReference type="NCBI Taxonomy" id="1314786"/>
    <lineage>
        <taxon>Eukaryota</taxon>
        <taxon>Fungi</taxon>
        <taxon>Dikarya</taxon>
        <taxon>Ascomycota</taxon>
        <taxon>Pezizomycotina</taxon>
        <taxon>Dothideomycetes</taxon>
        <taxon>Dothideomycetidae</taxon>
        <taxon>Mycosphaerellales</taxon>
        <taxon>Dissoconiaceae</taxon>
        <taxon>Dissoconium</taxon>
    </lineage>
</organism>
<protein>
    <recommendedName>
        <fullName evidence="4">Myb-like domain-containing protein</fullName>
    </recommendedName>
</protein>
<proteinExistence type="predicted"/>
<evidence type="ECO:0000313" key="2">
    <source>
        <dbReference type="Proteomes" id="UP000504637"/>
    </source>
</evidence>
<accession>A0A6J3M1I1</accession>
<sequence length="253" mass="27169">MTPVTPSKTISLSKNDAALATAFVKNISSTTVDWTAVATAAGLSTAKYARDRWAIVKAKLMNSDVSTLSEADAKLFVAIIRGLKVVDWATVAKDAGLSTPKYARDRWAIVIKKLTGEKPTPRSKLTGGKSTPRSKQTKSSPKRVFAGPDDVNDTPMGTPTPKEKPNQGKKRKAEEPIPVNYDGADVNVFQTPTKSASASRKGKGKAISTISSPTKAKSGPSVREQATHRLPNEVLGEDVFFGFDDHEGIEHTY</sequence>
<name>A0A6J3M1I1_9PEZI</name>
<evidence type="ECO:0000256" key="1">
    <source>
        <dbReference type="SAM" id="MobiDB-lite"/>
    </source>
</evidence>
<evidence type="ECO:0008006" key="4">
    <source>
        <dbReference type="Google" id="ProtNLM"/>
    </source>
</evidence>
<feature type="compositionally biased region" description="Polar residues" evidence="1">
    <location>
        <begin position="128"/>
        <end position="139"/>
    </location>
</feature>
<dbReference type="OrthoDB" id="3650424at2759"/>
<dbReference type="GeneID" id="54366294"/>
<dbReference type="Proteomes" id="UP000504637">
    <property type="component" value="Unplaced"/>
</dbReference>